<reference evidence="1" key="1">
    <citation type="submission" date="2018-05" db="EMBL/GenBank/DDBJ databases">
        <authorList>
            <person name="Lanie J.A."/>
            <person name="Ng W.-L."/>
            <person name="Kazmierczak K.M."/>
            <person name="Andrzejewski T.M."/>
            <person name="Davidsen T.M."/>
            <person name="Wayne K.J."/>
            <person name="Tettelin H."/>
            <person name="Glass J.I."/>
            <person name="Rusch D."/>
            <person name="Podicherti R."/>
            <person name="Tsui H.-C.T."/>
            <person name="Winkler M.E."/>
        </authorList>
    </citation>
    <scope>NUCLEOTIDE SEQUENCE</scope>
</reference>
<gene>
    <name evidence="1" type="ORF">METZ01_LOCUS274315</name>
</gene>
<feature type="non-terminal residue" evidence="1">
    <location>
        <position position="1"/>
    </location>
</feature>
<dbReference type="NCBIfam" id="NF038032">
    <property type="entry name" value="CehA_McbA_metalo"/>
    <property type="match status" value="1"/>
</dbReference>
<proteinExistence type="predicted"/>
<protein>
    <submittedName>
        <fullName evidence="1">Uncharacterized protein</fullName>
    </submittedName>
</protein>
<name>A0A382KFH6_9ZZZZ</name>
<dbReference type="EMBL" id="UINC01079449">
    <property type="protein sequence ID" value="SVC21461.1"/>
    <property type="molecule type" value="Genomic_DNA"/>
</dbReference>
<organism evidence="1">
    <name type="scientific">marine metagenome</name>
    <dbReference type="NCBI Taxonomy" id="408172"/>
    <lineage>
        <taxon>unclassified sequences</taxon>
        <taxon>metagenomes</taxon>
        <taxon>ecological metagenomes</taxon>
    </lineage>
</organism>
<evidence type="ECO:0000313" key="1">
    <source>
        <dbReference type="EMBL" id="SVC21461.1"/>
    </source>
</evidence>
<dbReference type="AlphaFoldDB" id="A0A382KFH6"/>
<sequence length="370" mass="42008">ADLHIHRPLSQIDLLMQAEDLDFAPVITWWNRRNQWEPHKHPQAGEDEREGGALLFHRISRPIDITKSTPEVPSPMVYVEQSRKQNPGVWIDIEKPFWWDVPVWLASGKMQSIGIANNHMWRSQMLPNEAWGRARDIQRLPSPLGNGFWTQEIYYHILNAGIRIAPSAGSASGVLGNPLGYNRVYVHLDGVFSETAWWEGLGKGNCFVTNGPLLRVRANGRLPGAVFSAEASEPLGLELDVQLTTIDRLAKLEVIQNGRVTGVIPCNGDRDQAHKLAVNVSESGWLLVRGIAENPKTFRFASTAPFYVELGQEKRRISKASSRFFLDWVNERIERVKGNVTDQSKQEEVLHFHESARKFWQKRVKESNAE</sequence>
<accession>A0A382KFH6</accession>